<organism evidence="1 2">
    <name type="scientific">Actinacidiphila guanduensis</name>
    <dbReference type="NCBI Taxonomy" id="310781"/>
    <lineage>
        <taxon>Bacteria</taxon>
        <taxon>Bacillati</taxon>
        <taxon>Actinomycetota</taxon>
        <taxon>Actinomycetes</taxon>
        <taxon>Kitasatosporales</taxon>
        <taxon>Streptomycetaceae</taxon>
        <taxon>Actinacidiphila</taxon>
    </lineage>
</organism>
<dbReference type="Proteomes" id="UP000199341">
    <property type="component" value="Unassembled WGS sequence"/>
</dbReference>
<evidence type="ECO:0000313" key="2">
    <source>
        <dbReference type="Proteomes" id="UP000199341"/>
    </source>
</evidence>
<dbReference type="EMBL" id="FNIE01000001">
    <property type="protein sequence ID" value="SDM82977.1"/>
    <property type="molecule type" value="Genomic_DNA"/>
</dbReference>
<sequence length="90" mass="10451">MDTTENDDVRMRVRDLVARYRRGDLSLEDFEYRLESLLGQLSGVDRDQDRALRGIVNALEVIRFTHLPESQLQAVDASMMQLERIMAELP</sequence>
<reference evidence="2" key="1">
    <citation type="submission" date="2016-10" db="EMBL/GenBank/DDBJ databases">
        <authorList>
            <person name="Varghese N."/>
            <person name="Submissions S."/>
        </authorList>
    </citation>
    <scope>NUCLEOTIDE SEQUENCE [LARGE SCALE GENOMIC DNA]</scope>
    <source>
        <strain evidence="2">CGMCC 4.2022</strain>
    </source>
</reference>
<dbReference type="RefSeq" id="WP_093782647.1">
    <property type="nucleotide sequence ID" value="NZ_FNIE01000001.1"/>
</dbReference>
<keyword evidence="2" id="KW-1185">Reference proteome</keyword>
<protein>
    <submittedName>
        <fullName evidence="1">Uncharacterized protein</fullName>
    </submittedName>
</protein>
<accession>A0A1G9WF96</accession>
<dbReference type="STRING" id="310781.SAMN05216259_101624"/>
<proteinExistence type="predicted"/>
<evidence type="ECO:0000313" key="1">
    <source>
        <dbReference type="EMBL" id="SDM82977.1"/>
    </source>
</evidence>
<gene>
    <name evidence="1" type="ORF">SAMN05216259_101624</name>
</gene>
<dbReference type="AlphaFoldDB" id="A0A1G9WF96"/>
<name>A0A1G9WF96_9ACTN</name>